<evidence type="ECO:0000256" key="1">
    <source>
        <dbReference type="ARBA" id="ARBA00004134"/>
    </source>
</evidence>
<keyword evidence="3" id="KW-0963">Cytoplasm</keyword>
<comment type="catalytic activity">
    <reaction evidence="11">
        <text>L-threonyl-[protein] + ATP = O-phospho-L-threonyl-[protein] + ADP + H(+)</text>
        <dbReference type="Rhea" id="RHEA:46608"/>
        <dbReference type="Rhea" id="RHEA-COMP:11060"/>
        <dbReference type="Rhea" id="RHEA-COMP:11605"/>
        <dbReference type="ChEBI" id="CHEBI:15378"/>
        <dbReference type="ChEBI" id="CHEBI:30013"/>
        <dbReference type="ChEBI" id="CHEBI:30616"/>
        <dbReference type="ChEBI" id="CHEBI:61977"/>
        <dbReference type="ChEBI" id="CHEBI:456216"/>
        <dbReference type="EC" id="2.7.11.1"/>
    </reaction>
</comment>
<evidence type="ECO:0000256" key="10">
    <source>
        <dbReference type="ARBA" id="ARBA00023212"/>
    </source>
</evidence>
<comment type="subunit">
    <text evidence="13">Interacts with ABP1, which is required for proper actin patch localization.</text>
</comment>
<evidence type="ECO:0000256" key="3">
    <source>
        <dbReference type="ARBA" id="ARBA00022490"/>
    </source>
</evidence>
<dbReference type="SMART" id="SM00220">
    <property type="entry name" value="S_TKc"/>
    <property type="match status" value="1"/>
</dbReference>
<evidence type="ECO:0000313" key="17">
    <source>
        <dbReference type="Proteomes" id="UP000005220"/>
    </source>
</evidence>
<evidence type="ECO:0000256" key="9">
    <source>
        <dbReference type="ARBA" id="ARBA00022840"/>
    </source>
</evidence>
<dbReference type="GO" id="GO:0000147">
    <property type="term" value="P:actin cortical patch assembly"/>
    <property type="evidence" value="ECO:0007669"/>
    <property type="project" value="EnsemblFungi"/>
</dbReference>
<dbReference type="GO" id="GO:0005524">
    <property type="term" value="F:ATP binding"/>
    <property type="evidence" value="ECO:0007669"/>
    <property type="project" value="UniProtKB-KW"/>
</dbReference>
<dbReference type="Gene3D" id="1.10.510.10">
    <property type="entry name" value="Transferase(Phosphotransferase) domain 1"/>
    <property type="match status" value="1"/>
</dbReference>
<dbReference type="EC" id="2.7.11.1" evidence="2"/>
<dbReference type="GO" id="GO:0031333">
    <property type="term" value="P:negative regulation of protein-containing complex assembly"/>
    <property type="evidence" value="ECO:0007669"/>
    <property type="project" value="EnsemblFungi"/>
</dbReference>
<keyword evidence="9" id="KW-0067">ATP-binding</keyword>
<keyword evidence="5" id="KW-0597">Phosphoprotein</keyword>
<evidence type="ECO:0000259" key="15">
    <source>
        <dbReference type="PROSITE" id="PS50011"/>
    </source>
</evidence>
<dbReference type="PROSITE" id="PS50011">
    <property type="entry name" value="PROTEIN_KINASE_DOM"/>
    <property type="match status" value="1"/>
</dbReference>
<dbReference type="GO" id="GO:0120133">
    <property type="term" value="P:negative regulation of actin cortical patch assembly"/>
    <property type="evidence" value="ECO:0007669"/>
    <property type="project" value="EnsemblFungi"/>
</dbReference>
<dbReference type="HOGENOM" id="CLU_011638_2_0_1"/>
<feature type="domain" description="Protein kinase" evidence="15">
    <location>
        <begin position="22"/>
        <end position="300"/>
    </location>
</feature>
<evidence type="ECO:0000313" key="16">
    <source>
        <dbReference type="EMBL" id="CCF60204.1"/>
    </source>
</evidence>
<dbReference type="FunFam" id="1.10.510.10:FF:000441">
    <property type="entry name" value="Serine/threonine protein kinase"/>
    <property type="match status" value="1"/>
</dbReference>
<dbReference type="EMBL" id="HE650830">
    <property type="protein sequence ID" value="CCF60204.1"/>
    <property type="molecule type" value="Genomic_DNA"/>
</dbReference>
<dbReference type="KEGG" id="kaf:KAFR_0J01370"/>
<gene>
    <name evidence="16" type="primary">KAFR0J01370</name>
    <name evidence="16" type="ORF">KAFR_0J01370</name>
</gene>
<dbReference type="GO" id="GO:0004674">
    <property type="term" value="F:protein serine/threonine kinase activity"/>
    <property type="evidence" value="ECO:0007669"/>
    <property type="project" value="UniProtKB-KW"/>
</dbReference>
<feature type="compositionally biased region" description="Low complexity" evidence="14">
    <location>
        <begin position="742"/>
        <end position="752"/>
    </location>
</feature>
<keyword evidence="10" id="KW-0206">Cytoskeleton</keyword>
<dbReference type="STRING" id="1071382.H2B0Q4"/>
<evidence type="ECO:0000256" key="8">
    <source>
        <dbReference type="ARBA" id="ARBA00022777"/>
    </source>
</evidence>
<comment type="catalytic activity">
    <reaction evidence="12">
        <text>L-seryl-[protein] + ATP = O-phospho-L-seryl-[protein] + ADP + H(+)</text>
        <dbReference type="Rhea" id="RHEA:17989"/>
        <dbReference type="Rhea" id="RHEA-COMP:9863"/>
        <dbReference type="Rhea" id="RHEA-COMP:11604"/>
        <dbReference type="ChEBI" id="CHEBI:15378"/>
        <dbReference type="ChEBI" id="CHEBI:29999"/>
        <dbReference type="ChEBI" id="CHEBI:30616"/>
        <dbReference type="ChEBI" id="CHEBI:83421"/>
        <dbReference type="ChEBI" id="CHEBI:456216"/>
        <dbReference type="EC" id="2.7.11.1"/>
    </reaction>
</comment>
<dbReference type="GeneID" id="13883854"/>
<keyword evidence="8" id="KW-0418">Kinase</keyword>
<dbReference type="RefSeq" id="XP_003959339.1">
    <property type="nucleotide sequence ID" value="XM_003959290.1"/>
</dbReference>
<dbReference type="Pfam" id="PF00069">
    <property type="entry name" value="Pkinase"/>
    <property type="match status" value="1"/>
</dbReference>
<evidence type="ECO:0000256" key="13">
    <source>
        <dbReference type="ARBA" id="ARBA00065090"/>
    </source>
</evidence>
<organism evidence="16 17">
    <name type="scientific">Kazachstania africana (strain ATCC 22294 / BCRC 22015 / CBS 2517 / CECT 1963 / NBRC 1671 / NRRL Y-8276)</name>
    <name type="common">Yeast</name>
    <name type="synonym">Kluyveromyces africanus</name>
    <dbReference type="NCBI Taxonomy" id="1071382"/>
    <lineage>
        <taxon>Eukaryota</taxon>
        <taxon>Fungi</taxon>
        <taxon>Dikarya</taxon>
        <taxon>Ascomycota</taxon>
        <taxon>Saccharomycotina</taxon>
        <taxon>Saccharomycetes</taxon>
        <taxon>Saccharomycetales</taxon>
        <taxon>Saccharomycetaceae</taxon>
        <taxon>Kazachstania</taxon>
    </lineage>
</organism>
<evidence type="ECO:0000256" key="12">
    <source>
        <dbReference type="ARBA" id="ARBA00048679"/>
    </source>
</evidence>
<accession>H2B0Q4</accession>
<dbReference type="PANTHER" id="PTHR22967:SF57">
    <property type="entry name" value="AUXILIN, ISOFORM A-RELATED"/>
    <property type="match status" value="1"/>
</dbReference>
<comment type="subcellular location">
    <subcellularLocation>
        <location evidence="1">Cytoplasm</location>
        <location evidence="1">Cytoskeleton</location>
        <location evidence="1">Actin patch</location>
    </subcellularLocation>
</comment>
<evidence type="ECO:0000256" key="6">
    <source>
        <dbReference type="ARBA" id="ARBA00022679"/>
    </source>
</evidence>
<dbReference type="OrthoDB" id="2018507at2759"/>
<dbReference type="GO" id="GO:0030479">
    <property type="term" value="C:actin cortical patch"/>
    <property type="evidence" value="ECO:0007669"/>
    <property type="project" value="UniProtKB-SubCell"/>
</dbReference>
<dbReference type="CDD" id="cd14037">
    <property type="entry name" value="STKc_NAK_like"/>
    <property type="match status" value="1"/>
</dbReference>
<protein>
    <recommendedName>
        <fullName evidence="2">non-specific serine/threonine protein kinase</fullName>
        <ecNumber evidence="2">2.7.11.1</ecNumber>
    </recommendedName>
</protein>
<evidence type="ECO:0000256" key="14">
    <source>
        <dbReference type="SAM" id="MobiDB-lite"/>
    </source>
</evidence>
<feature type="region of interest" description="Disordered" evidence="14">
    <location>
        <begin position="713"/>
        <end position="752"/>
    </location>
</feature>
<reference evidence="16 17" key="1">
    <citation type="journal article" date="2011" name="Proc. Natl. Acad. Sci. U.S.A.">
        <title>Evolutionary erosion of yeast sex chromosomes by mating-type switching accidents.</title>
        <authorList>
            <person name="Gordon J.L."/>
            <person name="Armisen D."/>
            <person name="Proux-Wera E."/>
            <person name="Oheigeartaigh S.S."/>
            <person name="Byrne K.P."/>
            <person name="Wolfe K.H."/>
        </authorList>
    </citation>
    <scope>NUCLEOTIDE SEQUENCE [LARGE SCALE GENOMIC DNA]</scope>
    <source>
        <strain evidence="17">ATCC 22294 / BCRC 22015 / CBS 2517 / CECT 1963 / NBRC 1671 / NRRL Y-8276</strain>
    </source>
</reference>
<dbReference type="AlphaFoldDB" id="H2B0Q4"/>
<dbReference type="GO" id="GO:0007015">
    <property type="term" value="P:actin filament organization"/>
    <property type="evidence" value="ECO:0007669"/>
    <property type="project" value="TreeGrafter"/>
</dbReference>
<dbReference type="eggNOG" id="KOG1989">
    <property type="taxonomic scope" value="Eukaryota"/>
</dbReference>
<evidence type="ECO:0000256" key="4">
    <source>
        <dbReference type="ARBA" id="ARBA00022527"/>
    </source>
</evidence>
<dbReference type="FunCoup" id="H2B0Q4">
    <property type="interactions" value="271"/>
</dbReference>
<dbReference type="InParanoid" id="H2B0Q4"/>
<keyword evidence="6" id="KW-0808">Transferase</keyword>
<dbReference type="PROSITE" id="PS00108">
    <property type="entry name" value="PROTEIN_KINASE_ST"/>
    <property type="match status" value="1"/>
</dbReference>
<evidence type="ECO:0000256" key="7">
    <source>
        <dbReference type="ARBA" id="ARBA00022741"/>
    </source>
</evidence>
<evidence type="ECO:0000256" key="5">
    <source>
        <dbReference type="ARBA" id="ARBA00022553"/>
    </source>
</evidence>
<dbReference type="InterPro" id="IPR000719">
    <property type="entry name" value="Prot_kinase_dom"/>
</dbReference>
<dbReference type="SUPFAM" id="SSF56112">
    <property type="entry name" value="Protein kinase-like (PK-like)"/>
    <property type="match status" value="1"/>
</dbReference>
<dbReference type="GO" id="GO:1900186">
    <property type="term" value="P:negative regulation of clathrin-dependent endocytosis"/>
    <property type="evidence" value="ECO:0007669"/>
    <property type="project" value="EnsemblFungi"/>
</dbReference>
<dbReference type="InterPro" id="IPR008271">
    <property type="entry name" value="Ser/Thr_kinase_AS"/>
</dbReference>
<name>H2B0Q4_KAZAF</name>
<sequence length="780" mass="87624">MNHPQIETFPSGQILTVGSHHAKVIKYLTSGGYAQVYKVEISPSDPYINSNIACLKRVIVPDKPSLNTLRAEVDAMKLLKNNRHVVSYIDSHASKSAIYNGAYEVFVLMEFCERGGLIDFMNSRLQHRLTEAEILTIMSHTSQGIAAMHRLQPALLHRDIKIENVLISQNNEYKVCDFGSVCGIVRPPKNQQEFNFVYHDIMKNTTAQYRSPEMLDLSKGLPINEKSDIWALGVFLYKLCYYTTPFEKNGGEAAILQARFQYPSYPMYSDRLKNLIRVMLSKNPSDRPNVCQVLEEVSRLQGIPCPIRNFYLLRAMENNKRTIEQPVQNVYMPTTLSQPSTQMNLASLNDTLPTAALKFNQTTIPPTNQHSPHLLHTQTLPLPTNDHPVAISHVQDKISPHELLKKSSKSLGSTGTSNKNVIDTSAPDHFTKLLHASKNTDLSYQPVTVPTSSSLYNLPRANLSSSPQKSWKSINDNYDVSKRPTNYVDEETQTYTGQSTFLRRTSSNRSNRSISSQYSGVQENTTGSSLVRKLSVKLKNVLTGESIKSRQNTGDSIRSAMNSIRSGFTGNNNNTRSASYDNGKRLSSVNLHMHSAILEQDDSDEFEMPRYNSVSSNTLKDVEEHERRTVNTSSREYYRSQSPVRMSVNREMKNSIQKRVQDLLKNAEENTTATVRTASGYGKYTDYNKNKDEISPTKSRVAQFNQSTAALASLSGKRKKPPVPYKRDSLKPTPPAKPAFLSSRPVASSRVSSNATDMLVDLSVDDIEKDIRRRFPSTVG</sequence>
<dbReference type="Proteomes" id="UP000005220">
    <property type="component" value="Chromosome 10"/>
</dbReference>
<evidence type="ECO:0000256" key="11">
    <source>
        <dbReference type="ARBA" id="ARBA00047899"/>
    </source>
</evidence>
<keyword evidence="4" id="KW-0723">Serine/threonine-protein kinase</keyword>
<keyword evidence="7" id="KW-0547">Nucleotide-binding</keyword>
<feature type="compositionally biased region" description="Low complexity" evidence="14">
    <location>
        <begin position="503"/>
        <end position="516"/>
    </location>
</feature>
<proteinExistence type="predicted"/>
<dbReference type="InterPro" id="IPR011009">
    <property type="entry name" value="Kinase-like_dom_sf"/>
</dbReference>
<dbReference type="PANTHER" id="PTHR22967">
    <property type="entry name" value="SERINE/THREONINE PROTEIN KINASE"/>
    <property type="match status" value="1"/>
</dbReference>
<evidence type="ECO:0000256" key="2">
    <source>
        <dbReference type="ARBA" id="ARBA00012513"/>
    </source>
</evidence>
<keyword evidence="17" id="KW-1185">Reference proteome</keyword>
<feature type="region of interest" description="Disordered" evidence="14">
    <location>
        <begin position="503"/>
        <end position="524"/>
    </location>
</feature>